<reference evidence="3" key="4">
    <citation type="journal article" date="2011" name="Nat. Genet.">
        <title>The Arabidopsis lyrata genome sequence and the basis of rapid genome size change.</title>
        <authorList>
            <person name="Hu T.T."/>
            <person name="Pattyn P."/>
            <person name="Bakker E.G."/>
            <person name="Cao J."/>
            <person name="Cheng J.-F."/>
            <person name="Clark R.M."/>
            <person name="Fahlgren N."/>
            <person name="Fawcett J.A."/>
            <person name="Grimwood J."/>
            <person name="Gundlach H."/>
            <person name="Haberer G."/>
            <person name="Hollister J.D."/>
            <person name="Ossowski S."/>
            <person name="Ottilar R.P."/>
            <person name="Salamov A.A."/>
            <person name="Schneeberger K."/>
            <person name="Spannagl M."/>
            <person name="Wang X."/>
            <person name="Yang L."/>
            <person name="Nasrallah M.E."/>
            <person name="Bergelson J."/>
            <person name="Carrington J.C."/>
            <person name="Gaut B.S."/>
            <person name="Schmutz J."/>
            <person name="Mayer K.F.X."/>
            <person name="Van de Peer Y."/>
            <person name="Grigoriev I.V."/>
            <person name="Nordborg M."/>
            <person name="Weigel D."/>
            <person name="Guo Y.-L."/>
        </authorList>
    </citation>
    <scope>NUCLEOTIDE SEQUENCE [LARGE SCALE GENOMIC DNA]</scope>
    <source>
        <strain evidence="3">cv. MN47</strain>
    </source>
</reference>
<dbReference type="Gramene" id="fgenesh1_pm.C_scaffold_4000769">
    <property type="protein sequence ID" value="fgenesh1_pm.C_scaffold_4000769"/>
    <property type="gene ID" value="fgenesh1_pm.C_scaffold_4000769"/>
</dbReference>
<sequence>MFKLGLFFAILTALGLAGYKWLAPSIMDKGRMLLDINFREGSLETKVKFKFITITKGYK</sequence>
<evidence type="ECO:0000313" key="3">
    <source>
        <dbReference type="Proteomes" id="UP000008694"/>
    </source>
</evidence>
<name>B2BXJ2_ARALL</name>
<accession>B2BXJ2</accession>
<protein>
    <submittedName>
        <fullName evidence="1">Uncharacterized protein putP14</fullName>
    </submittedName>
</protein>
<dbReference type="Proteomes" id="UP000008694">
    <property type="component" value="Unassembled WGS sequence"/>
</dbReference>
<reference evidence="2" key="2">
    <citation type="submission" date="2009-11" db="EMBL/GenBank/DDBJ databases">
        <authorList>
            <consortium name="US DOE Joint Genome Institute (JGI-PGF)"/>
            <person name="Ottilar R."/>
            <person name="Schmutz J."/>
            <person name="Salamov A."/>
            <person name="Cheng J.F."/>
            <person name="Lucas S."/>
            <person name="Pitluck S."/>
            <person name="Gundlach H."/>
            <person name="Guo Y."/>
            <person name="Haberer G."/>
            <person name="Nasrallah J."/>
            <person name="Mayer K.F.X."/>
            <person name="van de Peer Y."/>
            <person name="Weigel D."/>
            <person name="Grigoriev I.V."/>
        </authorList>
    </citation>
    <scope>NUCLEOTIDE SEQUENCE</scope>
</reference>
<reference evidence="2" key="3">
    <citation type="submission" date="2010-06" db="EMBL/GenBank/DDBJ databases">
        <title>The basis of rapid genome size change in Arabidopsis.</title>
        <authorList>
            <consortium name="US DOE Joint Genome Institute (JGI-PGF)"/>
            <person name="Bakker E."/>
            <person name="Bergelson J."/>
            <person name="Cheng J.Fang."/>
            <person name="Clark R.M."/>
            <person name="Fawcett J."/>
            <person name="Gaut B."/>
            <person name="Grigoriev I."/>
            <person name="Gundlach H."/>
            <person name="Guo Y."/>
            <person name="Haberer G."/>
            <person name="Hollister J."/>
            <person name="Hu T.T."/>
            <person name="Mayer K.F.X."/>
            <person name="Nasrallah J."/>
            <person name="Nordborg M."/>
            <person name="Otillar R."/>
            <person name="Pattyn P."/>
            <person name="Schmutz J."/>
            <person name="Spannagl M."/>
            <person name="van de Peer Y."/>
            <person name="Wang X."/>
            <person name="Weigel D."/>
            <person name="Yang L."/>
        </authorList>
    </citation>
    <scope>NUCLEOTIDE SEQUENCE</scope>
</reference>
<dbReference type="EMBL" id="GL348716">
    <property type="protein sequence ID" value="EFH57307.1"/>
    <property type="molecule type" value="Genomic_DNA"/>
</dbReference>
<reference evidence="1" key="1">
    <citation type="submission" date="2007-09" db="EMBL/GenBank/DDBJ databases">
        <title>Evolution of a short chain dehydrogenase (tropinone-reductase-like) gene family in the Brassicaceae.</title>
        <authorList>
            <person name="Schmid K.J."/>
            <person name="Navarro-Quezada A."/>
        </authorList>
    </citation>
    <scope>NUCLEOTIDE SEQUENCE</scope>
</reference>
<proteinExistence type="predicted"/>
<evidence type="ECO:0000313" key="2">
    <source>
        <dbReference type="EMBL" id="EFH57307.1"/>
    </source>
</evidence>
<dbReference type="EMBL" id="EU162608">
    <property type="protein sequence ID" value="ABW81029.1"/>
    <property type="molecule type" value="Genomic_DNA"/>
</dbReference>
<dbReference type="AlphaFoldDB" id="B2BXJ2"/>
<organism evidence="1">
    <name type="scientific">Arabidopsis lyrata subsp. lyrata</name>
    <name type="common">Lyre-leaved rock-cress</name>
    <dbReference type="NCBI Taxonomy" id="81972"/>
    <lineage>
        <taxon>Eukaryota</taxon>
        <taxon>Viridiplantae</taxon>
        <taxon>Streptophyta</taxon>
        <taxon>Embryophyta</taxon>
        <taxon>Tracheophyta</taxon>
        <taxon>Spermatophyta</taxon>
        <taxon>Magnoliopsida</taxon>
        <taxon>eudicotyledons</taxon>
        <taxon>Gunneridae</taxon>
        <taxon>Pentapetalae</taxon>
        <taxon>rosids</taxon>
        <taxon>malvids</taxon>
        <taxon>Brassicales</taxon>
        <taxon>Brassicaceae</taxon>
        <taxon>Camelineae</taxon>
        <taxon>Arabidopsis</taxon>
    </lineage>
</organism>
<gene>
    <name evidence="1" type="primary">putP14</name>
    <name evidence="2" type="ORF">ARALYDRAFT_320712</name>
</gene>
<dbReference type="HOGENOM" id="CLU_2963968_0_0_1"/>
<keyword evidence="3" id="KW-1185">Reference proteome</keyword>
<evidence type="ECO:0000313" key="1">
    <source>
        <dbReference type="EMBL" id="ABW81029.1"/>
    </source>
</evidence>